<dbReference type="EMBL" id="JANPWB010000001">
    <property type="protein sequence ID" value="KAJ1216857.1"/>
    <property type="molecule type" value="Genomic_DNA"/>
</dbReference>
<proteinExistence type="predicted"/>
<protein>
    <submittedName>
        <fullName evidence="1">Uncharacterized protein</fullName>
    </submittedName>
</protein>
<evidence type="ECO:0000313" key="2">
    <source>
        <dbReference type="Proteomes" id="UP001066276"/>
    </source>
</evidence>
<reference evidence="1" key="1">
    <citation type="journal article" date="2022" name="bioRxiv">
        <title>Sequencing and chromosome-scale assembly of the giantPleurodeles waltlgenome.</title>
        <authorList>
            <person name="Brown T."/>
            <person name="Elewa A."/>
            <person name="Iarovenko S."/>
            <person name="Subramanian E."/>
            <person name="Araus A.J."/>
            <person name="Petzold A."/>
            <person name="Susuki M."/>
            <person name="Suzuki K.-i.T."/>
            <person name="Hayashi T."/>
            <person name="Toyoda A."/>
            <person name="Oliveira C."/>
            <person name="Osipova E."/>
            <person name="Leigh N.D."/>
            <person name="Simon A."/>
            <person name="Yun M.H."/>
        </authorList>
    </citation>
    <scope>NUCLEOTIDE SEQUENCE</scope>
    <source>
        <strain evidence="1">20211129_DDA</strain>
        <tissue evidence="1">Liver</tissue>
    </source>
</reference>
<gene>
    <name evidence="1" type="ORF">NDU88_004456</name>
</gene>
<keyword evidence="2" id="KW-1185">Reference proteome</keyword>
<dbReference type="AlphaFoldDB" id="A0AAV7WVY3"/>
<accession>A0AAV7WVY3</accession>
<dbReference type="Proteomes" id="UP001066276">
    <property type="component" value="Chromosome 1_1"/>
</dbReference>
<name>A0AAV7WVY3_PLEWA</name>
<organism evidence="1 2">
    <name type="scientific">Pleurodeles waltl</name>
    <name type="common">Iberian ribbed newt</name>
    <dbReference type="NCBI Taxonomy" id="8319"/>
    <lineage>
        <taxon>Eukaryota</taxon>
        <taxon>Metazoa</taxon>
        <taxon>Chordata</taxon>
        <taxon>Craniata</taxon>
        <taxon>Vertebrata</taxon>
        <taxon>Euteleostomi</taxon>
        <taxon>Amphibia</taxon>
        <taxon>Batrachia</taxon>
        <taxon>Caudata</taxon>
        <taxon>Salamandroidea</taxon>
        <taxon>Salamandridae</taxon>
        <taxon>Pleurodelinae</taxon>
        <taxon>Pleurodeles</taxon>
    </lineage>
</organism>
<evidence type="ECO:0000313" key="1">
    <source>
        <dbReference type="EMBL" id="KAJ1216857.1"/>
    </source>
</evidence>
<sequence length="105" mass="11585">MRTPQPRDRRKRKRRSLGGMDQVLCMAVMQSTYAPERREPGIRAVLPCSGLASLGYSSRGLPGAFQARIPETEKAENTTVIVPGAFQARIPETEKAENTTILSNI</sequence>
<comment type="caution">
    <text evidence="1">The sequence shown here is derived from an EMBL/GenBank/DDBJ whole genome shotgun (WGS) entry which is preliminary data.</text>
</comment>